<keyword evidence="2" id="KW-1185">Reference proteome</keyword>
<accession>A0ACC0A0V4</accession>
<dbReference type="EMBL" id="CM044707">
    <property type="protein sequence ID" value="KAI5653597.1"/>
    <property type="molecule type" value="Genomic_DNA"/>
</dbReference>
<evidence type="ECO:0000313" key="1">
    <source>
        <dbReference type="EMBL" id="KAI5653597.1"/>
    </source>
</evidence>
<name>A0ACC0A0V4_CATRO</name>
<comment type="caution">
    <text evidence="1">The sequence shown here is derived from an EMBL/GenBank/DDBJ whole genome shotgun (WGS) entry which is preliminary data.</text>
</comment>
<proteinExistence type="predicted"/>
<reference evidence="2" key="1">
    <citation type="journal article" date="2023" name="Nat. Plants">
        <title>Single-cell RNA sequencing provides a high-resolution roadmap for understanding the multicellular compartmentation of specialized metabolism.</title>
        <authorList>
            <person name="Sun S."/>
            <person name="Shen X."/>
            <person name="Li Y."/>
            <person name="Li Y."/>
            <person name="Wang S."/>
            <person name="Li R."/>
            <person name="Zhang H."/>
            <person name="Shen G."/>
            <person name="Guo B."/>
            <person name="Wei J."/>
            <person name="Xu J."/>
            <person name="St-Pierre B."/>
            <person name="Chen S."/>
            <person name="Sun C."/>
        </authorList>
    </citation>
    <scope>NUCLEOTIDE SEQUENCE [LARGE SCALE GENOMIC DNA]</scope>
</reference>
<gene>
    <name evidence="1" type="ORF">M9H77_30784</name>
</gene>
<evidence type="ECO:0000313" key="2">
    <source>
        <dbReference type="Proteomes" id="UP001060085"/>
    </source>
</evidence>
<organism evidence="1 2">
    <name type="scientific">Catharanthus roseus</name>
    <name type="common">Madagascar periwinkle</name>
    <name type="synonym">Vinca rosea</name>
    <dbReference type="NCBI Taxonomy" id="4058"/>
    <lineage>
        <taxon>Eukaryota</taxon>
        <taxon>Viridiplantae</taxon>
        <taxon>Streptophyta</taxon>
        <taxon>Embryophyta</taxon>
        <taxon>Tracheophyta</taxon>
        <taxon>Spermatophyta</taxon>
        <taxon>Magnoliopsida</taxon>
        <taxon>eudicotyledons</taxon>
        <taxon>Gunneridae</taxon>
        <taxon>Pentapetalae</taxon>
        <taxon>asterids</taxon>
        <taxon>lamiids</taxon>
        <taxon>Gentianales</taxon>
        <taxon>Apocynaceae</taxon>
        <taxon>Rauvolfioideae</taxon>
        <taxon>Vinceae</taxon>
        <taxon>Catharanthinae</taxon>
        <taxon>Catharanthus</taxon>
    </lineage>
</organism>
<sequence length="105" mass="12254">MEYNWSNPSWKWMEVKSKQESYQSKFTRDMHSFHHGGGNAFNAYGGKDHRNGDFTSKRHIGVDNFSSDDKSFEHTSYNDCGGYGRKFEAQNMEHEGILGYKIYKP</sequence>
<dbReference type="Proteomes" id="UP001060085">
    <property type="component" value="Linkage Group LG07"/>
</dbReference>
<protein>
    <submittedName>
        <fullName evidence="1">Uncharacterized protein</fullName>
    </submittedName>
</protein>